<proteinExistence type="predicted"/>
<accession>A0A067TWD5</accession>
<evidence type="ECO:0000256" key="1">
    <source>
        <dbReference type="SAM" id="MobiDB-lite"/>
    </source>
</evidence>
<evidence type="ECO:0000313" key="3">
    <source>
        <dbReference type="Proteomes" id="UP000027222"/>
    </source>
</evidence>
<dbReference type="STRING" id="685588.A0A067TWD5"/>
<name>A0A067TWD5_GALM3</name>
<feature type="region of interest" description="Disordered" evidence="1">
    <location>
        <begin position="83"/>
        <end position="127"/>
    </location>
</feature>
<keyword evidence="3" id="KW-1185">Reference proteome</keyword>
<dbReference type="InterPro" id="IPR015421">
    <property type="entry name" value="PyrdxlP-dep_Trfase_major"/>
</dbReference>
<dbReference type="AlphaFoldDB" id="A0A067TWD5"/>
<feature type="compositionally biased region" description="Basic residues" evidence="1">
    <location>
        <begin position="101"/>
        <end position="111"/>
    </location>
</feature>
<feature type="compositionally biased region" description="Basic and acidic residues" evidence="1">
    <location>
        <begin position="112"/>
        <end position="127"/>
    </location>
</feature>
<sequence length="194" mass="22882">MLFSSEFLYWLRFLLEFPDFKGIVVVDEAYTDFVSDQNAKIATTLVKEYANICGTNTEHLHTHRSPCPVHPVRRLDESFAKEPQQTHIKPYQTPGLSPQARKNRVGCRKEHRREQRNSRPDFQPRETGEARRYIPCIVFQRTREPDLPSLRRGAWCGRVVLRERAWCLRCLRIMVAKEDENVVMLKKLEMKKVV</sequence>
<dbReference type="Gene3D" id="3.40.640.10">
    <property type="entry name" value="Type I PLP-dependent aspartate aminotransferase-like (Major domain)"/>
    <property type="match status" value="1"/>
</dbReference>
<dbReference type="OrthoDB" id="2015537at2759"/>
<evidence type="ECO:0000313" key="2">
    <source>
        <dbReference type="EMBL" id="KDR83333.1"/>
    </source>
</evidence>
<gene>
    <name evidence="2" type="ORF">GALMADRAFT_235406</name>
</gene>
<protein>
    <submittedName>
        <fullName evidence="2">Uncharacterized protein</fullName>
    </submittedName>
</protein>
<reference evidence="3" key="1">
    <citation type="journal article" date="2014" name="Proc. Natl. Acad. Sci. U.S.A.">
        <title>Extensive sampling of basidiomycete genomes demonstrates inadequacy of the white-rot/brown-rot paradigm for wood decay fungi.</title>
        <authorList>
            <person name="Riley R."/>
            <person name="Salamov A.A."/>
            <person name="Brown D.W."/>
            <person name="Nagy L.G."/>
            <person name="Floudas D."/>
            <person name="Held B.W."/>
            <person name="Levasseur A."/>
            <person name="Lombard V."/>
            <person name="Morin E."/>
            <person name="Otillar R."/>
            <person name="Lindquist E.A."/>
            <person name="Sun H."/>
            <person name="LaButti K.M."/>
            <person name="Schmutz J."/>
            <person name="Jabbour D."/>
            <person name="Luo H."/>
            <person name="Baker S.E."/>
            <person name="Pisabarro A.G."/>
            <person name="Walton J.D."/>
            <person name="Blanchette R.A."/>
            <person name="Henrissat B."/>
            <person name="Martin F."/>
            <person name="Cullen D."/>
            <person name="Hibbett D.S."/>
            <person name="Grigoriev I.V."/>
        </authorList>
    </citation>
    <scope>NUCLEOTIDE SEQUENCE [LARGE SCALE GENOMIC DNA]</scope>
    <source>
        <strain evidence="3">CBS 339.88</strain>
    </source>
</reference>
<dbReference type="Proteomes" id="UP000027222">
    <property type="component" value="Unassembled WGS sequence"/>
</dbReference>
<organism evidence="2 3">
    <name type="scientific">Galerina marginata (strain CBS 339.88)</name>
    <dbReference type="NCBI Taxonomy" id="685588"/>
    <lineage>
        <taxon>Eukaryota</taxon>
        <taxon>Fungi</taxon>
        <taxon>Dikarya</taxon>
        <taxon>Basidiomycota</taxon>
        <taxon>Agaricomycotina</taxon>
        <taxon>Agaricomycetes</taxon>
        <taxon>Agaricomycetidae</taxon>
        <taxon>Agaricales</taxon>
        <taxon>Agaricineae</taxon>
        <taxon>Strophariaceae</taxon>
        <taxon>Galerina</taxon>
    </lineage>
</organism>
<dbReference type="EMBL" id="KL142368">
    <property type="protein sequence ID" value="KDR83333.1"/>
    <property type="molecule type" value="Genomic_DNA"/>
</dbReference>
<dbReference type="HOGENOM" id="CLU_1402525_0_0_1"/>